<reference evidence="2 3" key="1">
    <citation type="submission" date="2024-01" db="EMBL/GenBank/DDBJ databases">
        <authorList>
            <consortium name="Genoscope - CEA"/>
            <person name="William W."/>
        </authorList>
    </citation>
    <scope>NUCLEOTIDE SEQUENCE [LARGE SCALE GENOMIC DNA]</scope>
    <source>
        <strain evidence="2 3">29B2s-10</strain>
    </source>
</reference>
<feature type="compositionally biased region" description="Low complexity" evidence="1">
    <location>
        <begin position="389"/>
        <end position="404"/>
    </location>
</feature>
<gene>
    <name evidence="2" type="ORF">CAAN4_C07140</name>
</gene>
<feature type="compositionally biased region" description="Low complexity" evidence="1">
    <location>
        <begin position="501"/>
        <end position="514"/>
    </location>
</feature>
<evidence type="ECO:0000313" key="3">
    <source>
        <dbReference type="Proteomes" id="UP001497600"/>
    </source>
</evidence>
<feature type="region of interest" description="Disordered" evidence="1">
    <location>
        <begin position="366"/>
        <end position="404"/>
    </location>
</feature>
<accession>A0ABP0E969</accession>
<feature type="compositionally biased region" description="Polar residues" evidence="1">
    <location>
        <begin position="366"/>
        <end position="388"/>
    </location>
</feature>
<organism evidence="2 3">
    <name type="scientific">[Candida] anglica</name>
    <dbReference type="NCBI Taxonomy" id="148631"/>
    <lineage>
        <taxon>Eukaryota</taxon>
        <taxon>Fungi</taxon>
        <taxon>Dikarya</taxon>
        <taxon>Ascomycota</taxon>
        <taxon>Saccharomycotina</taxon>
        <taxon>Pichiomycetes</taxon>
        <taxon>Debaryomycetaceae</taxon>
        <taxon>Kurtzmaniella</taxon>
    </lineage>
</organism>
<feature type="compositionally biased region" description="Polar residues" evidence="1">
    <location>
        <begin position="482"/>
        <end position="500"/>
    </location>
</feature>
<protein>
    <submittedName>
        <fullName evidence="2">Uncharacterized protein</fullName>
    </submittedName>
</protein>
<keyword evidence="3" id="KW-1185">Reference proteome</keyword>
<evidence type="ECO:0000256" key="1">
    <source>
        <dbReference type="SAM" id="MobiDB-lite"/>
    </source>
</evidence>
<proteinExistence type="predicted"/>
<evidence type="ECO:0000313" key="2">
    <source>
        <dbReference type="EMBL" id="CAK7900389.1"/>
    </source>
</evidence>
<feature type="region of interest" description="Disordered" evidence="1">
    <location>
        <begin position="482"/>
        <end position="543"/>
    </location>
</feature>
<sequence length="543" mass="58604">MLNKKMNLSLKLNSSLQQIGGGGDQPFTPLEQTLKTPIDHPMIGTPLGYGHNNNNNNSGYFSHHQGQGGISSNGNPGHSLYQHYNESDDILTDIDEPIFGSYKTTKNYTVSFNQLFDQLLVSTYQYFLSLPTTTPFSGIIPPSGLVSKISNETLNRLIQSTANNAQINYDQHNVISEEMLRNTSYKPIFLQLIRKRLLDICSLNAGNNVNGGGLPTTTSITITSTSGGNGVPYTTNVRQSSISNLSLNELNINNFNGNSAAAAAAAANNRSRSSSVSLRKQSLTRNNSYSGNNWLHVGNINQIRTEPTMHNDNLSTDSLQSIQDFVPQSFINKSASNTPQTTTNSHVNTPNMSHGFNAMMLDYQTPPSSNKGSISHTITPPSLSQSSHNLFGNGHNNNNNNNNADNMVDDFNFYSAARSRSSSRGGSTLPRALNINTEAANLAKSNPQYNSQNMDTLDSPFMSAITPSDDCGYFSNGFAAQVSTSSGGSIPESPTSDDNASISSTSSSGSSKGGQQKDAINLPSQFSLSEKKRDSLKLKRGIH</sequence>
<dbReference type="Proteomes" id="UP001497600">
    <property type="component" value="Chromosome C"/>
</dbReference>
<name>A0ABP0E969_9ASCO</name>
<dbReference type="EMBL" id="OZ004255">
    <property type="protein sequence ID" value="CAK7900389.1"/>
    <property type="molecule type" value="Genomic_DNA"/>
</dbReference>